<accession>A0A1R0H172</accession>
<dbReference type="Proteomes" id="UP000187455">
    <property type="component" value="Unassembled WGS sequence"/>
</dbReference>
<evidence type="ECO:0000313" key="1">
    <source>
        <dbReference type="EMBL" id="OLY82885.1"/>
    </source>
</evidence>
<evidence type="ECO:0000313" key="2">
    <source>
        <dbReference type="Proteomes" id="UP000187455"/>
    </source>
</evidence>
<proteinExistence type="predicted"/>
<gene>
    <name evidence="1" type="ORF">AYI68_g2987</name>
</gene>
<reference evidence="1 2" key="1">
    <citation type="journal article" date="2016" name="Mol. Biol. Evol.">
        <title>Genome-Wide Survey of Gut Fungi (Harpellales) Reveals the First Horizontally Transferred Ubiquitin Gene from a Mosquito Host.</title>
        <authorList>
            <person name="Wang Y."/>
            <person name="White M.M."/>
            <person name="Kvist S."/>
            <person name="Moncalvo J.M."/>
        </authorList>
    </citation>
    <scope>NUCLEOTIDE SEQUENCE [LARGE SCALE GENOMIC DNA]</scope>
    <source>
        <strain evidence="1 2">ALG-7-W6</strain>
    </source>
</reference>
<sequence length="108" mass="12403">MLNKFLVFEVEIKSRFHAADSKFLSDMVKNEPKKSKMSVKDAIIKIKSKIGIDLKYGVVFKSLKMAKSVQFFDPGGGFKSMQAYISKVKDENKVGFFGKRKFRRLNKV</sequence>
<protein>
    <submittedName>
        <fullName evidence="1">Uncharacterized protein</fullName>
    </submittedName>
</protein>
<name>A0A1R0H172_9FUNG</name>
<dbReference type="EMBL" id="LSSL01001193">
    <property type="protein sequence ID" value="OLY82885.1"/>
    <property type="molecule type" value="Genomic_DNA"/>
</dbReference>
<dbReference type="AlphaFoldDB" id="A0A1R0H172"/>
<keyword evidence="2" id="KW-1185">Reference proteome</keyword>
<comment type="caution">
    <text evidence="1">The sequence shown here is derived from an EMBL/GenBank/DDBJ whole genome shotgun (WGS) entry which is preliminary data.</text>
</comment>
<organism evidence="1 2">
    <name type="scientific">Smittium mucronatum</name>
    <dbReference type="NCBI Taxonomy" id="133383"/>
    <lineage>
        <taxon>Eukaryota</taxon>
        <taxon>Fungi</taxon>
        <taxon>Fungi incertae sedis</taxon>
        <taxon>Zoopagomycota</taxon>
        <taxon>Kickxellomycotina</taxon>
        <taxon>Harpellomycetes</taxon>
        <taxon>Harpellales</taxon>
        <taxon>Legeriomycetaceae</taxon>
        <taxon>Smittium</taxon>
    </lineage>
</organism>